<dbReference type="CDD" id="cd07560">
    <property type="entry name" value="Peptidase_S41_CPP"/>
    <property type="match status" value="1"/>
</dbReference>
<dbReference type="PANTHER" id="PTHR32060">
    <property type="entry name" value="TAIL-SPECIFIC PROTEASE"/>
    <property type="match status" value="1"/>
</dbReference>
<dbReference type="Gene3D" id="3.30.750.44">
    <property type="match status" value="1"/>
</dbReference>
<dbReference type="RefSeq" id="WP_134435804.1">
    <property type="nucleotide sequence ID" value="NZ_SOML01000003.1"/>
</dbReference>
<dbReference type="InterPro" id="IPR001478">
    <property type="entry name" value="PDZ"/>
</dbReference>
<keyword evidence="2 5" id="KW-0645">Protease</keyword>
<dbReference type="NCBIfam" id="TIGR00225">
    <property type="entry name" value="prc"/>
    <property type="match status" value="1"/>
</dbReference>
<dbReference type="AlphaFoldDB" id="A0A4Y8L3G8"/>
<dbReference type="InterPro" id="IPR055210">
    <property type="entry name" value="CtpA/B_N"/>
</dbReference>
<dbReference type="Pfam" id="PF13180">
    <property type="entry name" value="PDZ_2"/>
    <property type="match status" value="1"/>
</dbReference>
<dbReference type="GO" id="GO:0006508">
    <property type="term" value="P:proteolysis"/>
    <property type="evidence" value="ECO:0007669"/>
    <property type="project" value="UniProtKB-KW"/>
</dbReference>
<accession>A0A4Y8L3G8</accession>
<dbReference type="PANTHER" id="PTHR32060:SF30">
    <property type="entry name" value="CARBOXY-TERMINAL PROCESSING PROTEASE CTPA"/>
    <property type="match status" value="1"/>
</dbReference>
<evidence type="ECO:0000259" key="6">
    <source>
        <dbReference type="PROSITE" id="PS50106"/>
    </source>
</evidence>
<dbReference type="SMART" id="SM00228">
    <property type="entry name" value="PDZ"/>
    <property type="match status" value="1"/>
</dbReference>
<evidence type="ECO:0000256" key="1">
    <source>
        <dbReference type="ARBA" id="ARBA00009179"/>
    </source>
</evidence>
<dbReference type="CDD" id="cd06782">
    <property type="entry name" value="cpPDZ_CPP-like"/>
    <property type="match status" value="1"/>
</dbReference>
<dbReference type="InterPro" id="IPR029045">
    <property type="entry name" value="ClpP/crotonase-like_dom_sf"/>
</dbReference>
<protein>
    <submittedName>
        <fullName evidence="7">S41 family peptidase</fullName>
    </submittedName>
</protein>
<sequence length="532" mass="59835">MKKILLLVVVFTLFAYSDLSAQFSMSQGTRKLATTMTLIERMYVDQVDDEKLADDAIVAILKELDPHSSYLNADAVAEMNEPLEGNFDGIGISFNMMSDTLYVIETIADGPSERVGLLPGDRVIAVNDTAIAGVNMSTKDIMKRLRGPKGTKVKVSVARRGVSEPIVFQIIRDKIPIYSLDASYMVDQKTGYIRLSRFGATTVEEFRLALEKLKVQGMQDLILDLQSNGGGYLTAATELADEFLGKDKLVVYMEGTHQAKSSDVATEKGMFESGKLVILVDEGSASASEIVSGAVQDWDRGLIIGRRTFGKGLVQRQFPLPDGSMIRLTVARYYTPTGRCIQKPYVNGDQDSYNKDLIDRYNRGEMMNADSIHFPDSLKYKTLVNQRIVYGGGGIMPDYFVPMDTTEYTDYSGRVNAMGLTYRLALNQVDANRKGLLKKYPTIDKFKKEYMVSNDLLDDLVKMATESKIEFKEDQFDRSKDLLKRRIKSSMARDLYDMSSYFQLINDESVIFTKGLEIIRDDVQYYKLLKQK</sequence>
<dbReference type="InterPro" id="IPR004447">
    <property type="entry name" value="Peptidase_S41A"/>
</dbReference>
<dbReference type="Pfam" id="PF03572">
    <property type="entry name" value="Peptidase_S41"/>
    <property type="match status" value="1"/>
</dbReference>
<name>A0A4Y8L3G8_9BACT</name>
<comment type="similarity">
    <text evidence="1 5">Belongs to the peptidase S41A family.</text>
</comment>
<dbReference type="InterPro" id="IPR036034">
    <property type="entry name" value="PDZ_sf"/>
</dbReference>
<reference evidence="7 8" key="1">
    <citation type="submission" date="2019-03" db="EMBL/GenBank/DDBJ databases">
        <title>San Antonio Military Medical Center submission to MRSN (WRAIR), pending publication.</title>
        <authorList>
            <person name="Blyth D.M."/>
            <person name="Mccarthy S.L."/>
            <person name="Schall S.E."/>
            <person name="Stam J.A."/>
            <person name="Ong A.C."/>
            <person name="Mcgann P.T."/>
        </authorList>
    </citation>
    <scope>NUCLEOTIDE SEQUENCE [LARGE SCALE GENOMIC DNA]</scope>
    <source>
        <strain evidence="7 8">MRSN571793</strain>
    </source>
</reference>
<evidence type="ECO:0000256" key="4">
    <source>
        <dbReference type="ARBA" id="ARBA00022825"/>
    </source>
</evidence>
<feature type="domain" description="PDZ" evidence="6">
    <location>
        <begin position="76"/>
        <end position="146"/>
    </location>
</feature>
<keyword evidence="4 5" id="KW-0720">Serine protease</keyword>
<gene>
    <name evidence="7" type="ORF">E2605_05925</name>
</gene>
<proteinExistence type="inferred from homology"/>
<dbReference type="EMBL" id="SOML01000003">
    <property type="protein sequence ID" value="TFD97205.1"/>
    <property type="molecule type" value="Genomic_DNA"/>
</dbReference>
<evidence type="ECO:0000313" key="8">
    <source>
        <dbReference type="Proteomes" id="UP000297861"/>
    </source>
</evidence>
<organism evidence="7 8">
    <name type="scientific">Dysgonomonas capnocytophagoides</name>
    <dbReference type="NCBI Taxonomy" id="45254"/>
    <lineage>
        <taxon>Bacteria</taxon>
        <taxon>Pseudomonadati</taxon>
        <taxon>Bacteroidota</taxon>
        <taxon>Bacteroidia</taxon>
        <taxon>Bacteroidales</taxon>
        <taxon>Dysgonomonadaceae</taxon>
        <taxon>Dysgonomonas</taxon>
    </lineage>
</organism>
<dbReference type="InterPro" id="IPR005151">
    <property type="entry name" value="Tail-specific_protease"/>
</dbReference>
<evidence type="ECO:0000256" key="3">
    <source>
        <dbReference type="ARBA" id="ARBA00022801"/>
    </source>
</evidence>
<dbReference type="PROSITE" id="PS50106">
    <property type="entry name" value="PDZ"/>
    <property type="match status" value="1"/>
</dbReference>
<dbReference type="Gene3D" id="2.30.42.10">
    <property type="match status" value="1"/>
</dbReference>
<dbReference type="OrthoDB" id="9812068at2"/>
<dbReference type="GO" id="GO:0030288">
    <property type="term" value="C:outer membrane-bounded periplasmic space"/>
    <property type="evidence" value="ECO:0007669"/>
    <property type="project" value="TreeGrafter"/>
</dbReference>
<dbReference type="Proteomes" id="UP000297861">
    <property type="component" value="Unassembled WGS sequence"/>
</dbReference>
<dbReference type="FunFam" id="2.30.42.10:FF:000063">
    <property type="entry name" value="Peptidase, S41 family"/>
    <property type="match status" value="1"/>
</dbReference>
<comment type="caution">
    <text evidence="7">The sequence shown here is derived from an EMBL/GenBank/DDBJ whole genome shotgun (WGS) entry which is preliminary data.</text>
</comment>
<dbReference type="SUPFAM" id="SSF50156">
    <property type="entry name" value="PDZ domain-like"/>
    <property type="match status" value="1"/>
</dbReference>
<keyword evidence="8" id="KW-1185">Reference proteome</keyword>
<dbReference type="SMART" id="SM00245">
    <property type="entry name" value="TSPc"/>
    <property type="match status" value="1"/>
</dbReference>
<dbReference type="SUPFAM" id="SSF52096">
    <property type="entry name" value="ClpP/crotonase"/>
    <property type="match status" value="1"/>
</dbReference>
<dbReference type="Gene3D" id="3.90.226.10">
    <property type="entry name" value="2-enoyl-CoA Hydratase, Chain A, domain 1"/>
    <property type="match status" value="1"/>
</dbReference>
<evidence type="ECO:0000256" key="5">
    <source>
        <dbReference type="RuleBase" id="RU004404"/>
    </source>
</evidence>
<dbReference type="Pfam" id="PF22694">
    <property type="entry name" value="CtpB_N-like"/>
    <property type="match status" value="1"/>
</dbReference>
<dbReference type="GO" id="GO:0007165">
    <property type="term" value="P:signal transduction"/>
    <property type="evidence" value="ECO:0007669"/>
    <property type="project" value="TreeGrafter"/>
</dbReference>
<dbReference type="GO" id="GO:0004175">
    <property type="term" value="F:endopeptidase activity"/>
    <property type="evidence" value="ECO:0007669"/>
    <property type="project" value="TreeGrafter"/>
</dbReference>
<dbReference type="STRING" id="1121485.GCA_000426485_01229"/>
<evidence type="ECO:0000256" key="2">
    <source>
        <dbReference type="ARBA" id="ARBA00022670"/>
    </source>
</evidence>
<dbReference type="GO" id="GO:0008236">
    <property type="term" value="F:serine-type peptidase activity"/>
    <property type="evidence" value="ECO:0007669"/>
    <property type="project" value="UniProtKB-KW"/>
</dbReference>
<keyword evidence="3 5" id="KW-0378">Hydrolase</keyword>
<evidence type="ECO:0000313" key="7">
    <source>
        <dbReference type="EMBL" id="TFD97205.1"/>
    </source>
</evidence>